<comment type="caution">
    <text evidence="5">The sequence shown here is derived from an EMBL/GenBank/DDBJ whole genome shotgun (WGS) entry which is preliminary data.</text>
</comment>
<evidence type="ECO:0000256" key="2">
    <source>
        <dbReference type="ARBA" id="ARBA00022643"/>
    </source>
</evidence>
<gene>
    <name evidence="5" type="ORF">S01H1_23050</name>
</gene>
<keyword evidence="2" id="KW-0288">FMN</keyword>
<dbReference type="GO" id="GO:0008531">
    <property type="term" value="F:riboflavin kinase activity"/>
    <property type="evidence" value="ECO:0007669"/>
    <property type="project" value="InterPro"/>
</dbReference>
<dbReference type="AlphaFoldDB" id="X0V0M3"/>
<evidence type="ECO:0000256" key="1">
    <source>
        <dbReference type="ARBA" id="ARBA00022630"/>
    </source>
</evidence>
<keyword evidence="3" id="KW-0808">Transferase</keyword>
<keyword evidence="4" id="KW-0547">Nucleotide-binding</keyword>
<proteinExistence type="predicted"/>
<sequence length="54" mass="6216">INAELVSPHHLRNTLNLQDGDTIEFTLDPRLRGGVGRYGVKVEKKDRNEQEKEE</sequence>
<evidence type="ECO:0000313" key="5">
    <source>
        <dbReference type="EMBL" id="GAF94210.1"/>
    </source>
</evidence>
<organism evidence="5">
    <name type="scientific">marine sediment metagenome</name>
    <dbReference type="NCBI Taxonomy" id="412755"/>
    <lineage>
        <taxon>unclassified sequences</taxon>
        <taxon>metagenomes</taxon>
        <taxon>ecological metagenomes</taxon>
    </lineage>
</organism>
<dbReference type="InterPro" id="IPR023465">
    <property type="entry name" value="Riboflavin_kinase_dom_sf"/>
</dbReference>
<dbReference type="Gene3D" id="2.40.30.30">
    <property type="entry name" value="Riboflavin kinase-like"/>
    <property type="match status" value="1"/>
</dbReference>
<dbReference type="GO" id="GO:0000166">
    <property type="term" value="F:nucleotide binding"/>
    <property type="evidence" value="ECO:0007669"/>
    <property type="project" value="UniProtKB-KW"/>
</dbReference>
<dbReference type="GO" id="GO:0009231">
    <property type="term" value="P:riboflavin biosynthetic process"/>
    <property type="evidence" value="ECO:0007669"/>
    <property type="project" value="InterPro"/>
</dbReference>
<evidence type="ECO:0000256" key="3">
    <source>
        <dbReference type="ARBA" id="ARBA00022679"/>
    </source>
</evidence>
<evidence type="ECO:0000256" key="4">
    <source>
        <dbReference type="ARBA" id="ARBA00022741"/>
    </source>
</evidence>
<reference evidence="5" key="1">
    <citation type="journal article" date="2014" name="Front. Microbiol.">
        <title>High frequency of phylogenetically diverse reductive dehalogenase-homologous genes in deep subseafloor sedimentary metagenomes.</title>
        <authorList>
            <person name="Kawai M."/>
            <person name="Futagami T."/>
            <person name="Toyoda A."/>
            <person name="Takaki Y."/>
            <person name="Nishi S."/>
            <person name="Hori S."/>
            <person name="Arai W."/>
            <person name="Tsubouchi T."/>
            <person name="Morono Y."/>
            <person name="Uchiyama I."/>
            <person name="Ito T."/>
            <person name="Fujiyama A."/>
            <person name="Inagaki F."/>
            <person name="Takami H."/>
        </authorList>
    </citation>
    <scope>NUCLEOTIDE SEQUENCE</scope>
    <source>
        <strain evidence="5">Expedition CK06-06</strain>
    </source>
</reference>
<name>X0V0M3_9ZZZZ</name>
<feature type="non-terminal residue" evidence="5">
    <location>
        <position position="1"/>
    </location>
</feature>
<keyword evidence="1" id="KW-0285">Flavoprotein</keyword>
<dbReference type="EMBL" id="BARS01013178">
    <property type="protein sequence ID" value="GAF94210.1"/>
    <property type="molecule type" value="Genomic_DNA"/>
</dbReference>
<protein>
    <submittedName>
        <fullName evidence="5">Uncharacterized protein</fullName>
    </submittedName>
</protein>
<accession>X0V0M3</accession>